<keyword evidence="2" id="KW-1185">Reference proteome</keyword>
<proteinExistence type="predicted"/>
<sequence>MSKPNESRPGRAKQLGIRLAAVSGVALVAAIGALQLPLGASAGVAAAGTDDRVVSQLPPTPAPPVAAAASSQRATGTYQLRCWQYGRLLFDEGPVTLGPEARQGAKLVATDRHGGTVIVTEAGWTTCQARPFATERNLALPR</sequence>
<dbReference type="RefSeq" id="WP_309901754.1">
    <property type="nucleotide sequence ID" value="NZ_JAVDRF010000004.1"/>
</dbReference>
<gene>
    <name evidence="1" type="ORF">J2739_002369</name>
</gene>
<protein>
    <submittedName>
        <fullName evidence="1">Uncharacterized protein</fullName>
    </submittedName>
</protein>
<dbReference type="EMBL" id="JAVDRF010000004">
    <property type="protein sequence ID" value="MDR6536596.1"/>
    <property type="molecule type" value="Genomic_DNA"/>
</dbReference>
<name>A0ABU1NFE2_9BURK</name>
<organism evidence="1 2">
    <name type="scientific">Variovorax soli</name>
    <dbReference type="NCBI Taxonomy" id="376815"/>
    <lineage>
        <taxon>Bacteria</taxon>
        <taxon>Pseudomonadati</taxon>
        <taxon>Pseudomonadota</taxon>
        <taxon>Betaproteobacteria</taxon>
        <taxon>Burkholderiales</taxon>
        <taxon>Comamonadaceae</taxon>
        <taxon>Variovorax</taxon>
    </lineage>
</organism>
<accession>A0ABU1NFE2</accession>
<evidence type="ECO:0000313" key="1">
    <source>
        <dbReference type="EMBL" id="MDR6536596.1"/>
    </source>
</evidence>
<reference evidence="1 2" key="1">
    <citation type="submission" date="2023-07" db="EMBL/GenBank/DDBJ databases">
        <title>Sorghum-associated microbial communities from plants grown in Nebraska, USA.</title>
        <authorList>
            <person name="Schachtman D."/>
        </authorList>
    </citation>
    <scope>NUCLEOTIDE SEQUENCE [LARGE SCALE GENOMIC DNA]</scope>
    <source>
        <strain evidence="1 2">DS1781</strain>
    </source>
</reference>
<evidence type="ECO:0000313" key="2">
    <source>
        <dbReference type="Proteomes" id="UP001184230"/>
    </source>
</evidence>
<dbReference type="Proteomes" id="UP001184230">
    <property type="component" value="Unassembled WGS sequence"/>
</dbReference>
<comment type="caution">
    <text evidence="1">The sequence shown here is derived from an EMBL/GenBank/DDBJ whole genome shotgun (WGS) entry which is preliminary data.</text>
</comment>